<gene>
    <name evidence="1" type="ORF">D1Z90_20510</name>
</gene>
<dbReference type="RefSeq" id="WP_119912628.1">
    <property type="nucleotide sequence ID" value="NZ_QZCH01000087.1"/>
</dbReference>
<accession>A0A418Y936</accession>
<dbReference type="OrthoDB" id="6898501at2"/>
<comment type="caution">
    <text evidence="1">The sequence shown here is derived from an EMBL/GenBank/DDBJ whole genome shotgun (WGS) entry which is preliminary data.</text>
</comment>
<proteinExistence type="predicted"/>
<protein>
    <submittedName>
        <fullName evidence="1">Uncharacterized protein</fullName>
    </submittedName>
</protein>
<reference evidence="1 2" key="2">
    <citation type="submission" date="2019-01" db="EMBL/GenBank/DDBJ databases">
        <title>Motilimonas pumilus sp. nov., isolated from the gut of sea cucumber (Apostichopus japonicus).</title>
        <authorList>
            <person name="Wang F.-Q."/>
            <person name="Ren L.-H."/>
            <person name="Lin Y.-W."/>
            <person name="Sun G.-H."/>
            <person name="Du Z.-J."/>
            <person name="Zhao J.-X."/>
            <person name="Liu X.-J."/>
            <person name="Liu L.-J."/>
        </authorList>
    </citation>
    <scope>NUCLEOTIDE SEQUENCE [LARGE SCALE GENOMIC DNA]</scope>
    <source>
        <strain evidence="1 2">PLHSC7-2</strain>
    </source>
</reference>
<name>A0A418Y936_9GAMM</name>
<dbReference type="Proteomes" id="UP000283255">
    <property type="component" value="Unassembled WGS sequence"/>
</dbReference>
<dbReference type="AlphaFoldDB" id="A0A418Y936"/>
<evidence type="ECO:0000313" key="2">
    <source>
        <dbReference type="Proteomes" id="UP000283255"/>
    </source>
</evidence>
<keyword evidence="2" id="KW-1185">Reference proteome</keyword>
<evidence type="ECO:0000313" key="1">
    <source>
        <dbReference type="EMBL" id="RJG36162.1"/>
    </source>
</evidence>
<reference evidence="1 2" key="1">
    <citation type="submission" date="2018-09" db="EMBL/GenBank/DDBJ databases">
        <authorList>
            <person name="Wang F."/>
        </authorList>
    </citation>
    <scope>NUCLEOTIDE SEQUENCE [LARGE SCALE GENOMIC DNA]</scope>
    <source>
        <strain evidence="1 2">PLHSC7-2</strain>
    </source>
</reference>
<sequence>MKVKCIKIVSPITNEDLGNKGIGLCVGNDYTVLVFTMMSNSGSQVVLRNEDNHNVGVYSLDLFDIVDGTLSRYWKMFRDDLGYTLCPEEWTGLDFWEKLEENYREEMEIFEYFVEKIESE</sequence>
<dbReference type="EMBL" id="QZCH01000087">
    <property type="protein sequence ID" value="RJG36162.1"/>
    <property type="molecule type" value="Genomic_DNA"/>
</dbReference>
<organism evidence="1 2">
    <name type="scientific">Motilimonas pumila</name>
    <dbReference type="NCBI Taxonomy" id="2303987"/>
    <lineage>
        <taxon>Bacteria</taxon>
        <taxon>Pseudomonadati</taxon>
        <taxon>Pseudomonadota</taxon>
        <taxon>Gammaproteobacteria</taxon>
        <taxon>Alteromonadales</taxon>
        <taxon>Alteromonadales genera incertae sedis</taxon>
        <taxon>Motilimonas</taxon>
    </lineage>
</organism>